<evidence type="ECO:0000313" key="1">
    <source>
        <dbReference type="EMBL" id="WOK05876.1"/>
    </source>
</evidence>
<proteinExistence type="predicted"/>
<organism evidence="1 2">
    <name type="scientific">Imperialibacter roseus</name>
    <dbReference type="NCBI Taxonomy" id="1324217"/>
    <lineage>
        <taxon>Bacteria</taxon>
        <taxon>Pseudomonadati</taxon>
        <taxon>Bacteroidota</taxon>
        <taxon>Cytophagia</taxon>
        <taxon>Cytophagales</taxon>
        <taxon>Flammeovirgaceae</taxon>
        <taxon>Imperialibacter</taxon>
    </lineage>
</organism>
<dbReference type="Pfam" id="PF04359">
    <property type="entry name" value="DUF493"/>
    <property type="match status" value="1"/>
</dbReference>
<accession>A0ABZ0IMW4</accession>
<dbReference type="InterPro" id="IPR027471">
    <property type="entry name" value="YbeD-like_sf"/>
</dbReference>
<dbReference type="Proteomes" id="UP001302349">
    <property type="component" value="Chromosome"/>
</dbReference>
<dbReference type="SUPFAM" id="SSF117991">
    <property type="entry name" value="YbeD/HP0495-like"/>
    <property type="match status" value="1"/>
</dbReference>
<dbReference type="InterPro" id="IPR007454">
    <property type="entry name" value="UPF0250_YbeD-like"/>
</dbReference>
<gene>
    <name evidence="1" type="ORF">RT717_22635</name>
</gene>
<protein>
    <submittedName>
        <fullName evidence="1">DUF493 family protein</fullName>
    </submittedName>
</protein>
<sequence length="86" mass="9620">MDPQIVSFKEKLEQEHTFPGAYIFKFIVPSEKVADVESLLPVGKLSLRSSSNNRYTSLTLEKIVESSEEVVEVYVTVKSVEGVISL</sequence>
<dbReference type="Gene3D" id="3.30.70.260">
    <property type="match status" value="1"/>
</dbReference>
<dbReference type="EMBL" id="CP136051">
    <property type="protein sequence ID" value="WOK05876.1"/>
    <property type="molecule type" value="Genomic_DNA"/>
</dbReference>
<name>A0ABZ0IMW4_9BACT</name>
<reference evidence="1 2" key="1">
    <citation type="journal article" date="2023" name="Microbiol. Resour. Announc.">
        <title>Complete Genome Sequence of Imperialibacter roseus strain P4T.</title>
        <authorList>
            <person name="Tizabi D.R."/>
            <person name="Bachvaroff T."/>
            <person name="Hill R.T."/>
        </authorList>
    </citation>
    <scope>NUCLEOTIDE SEQUENCE [LARGE SCALE GENOMIC DNA]</scope>
    <source>
        <strain evidence="1 2">P4T</strain>
    </source>
</reference>
<dbReference type="RefSeq" id="WP_152001741.1">
    <property type="nucleotide sequence ID" value="NZ_CP136051.1"/>
</dbReference>
<evidence type="ECO:0000313" key="2">
    <source>
        <dbReference type="Proteomes" id="UP001302349"/>
    </source>
</evidence>
<keyword evidence="2" id="KW-1185">Reference proteome</keyword>